<reference evidence="2 3" key="1">
    <citation type="journal article" date="2019" name="PLoS Negl. Trop. Dis.">
        <title>Whole genome sequencing of Entamoeba nuttalli reveals mammalian host-related molecular signatures and a novel octapeptide-repeat surface protein.</title>
        <authorList>
            <person name="Tanaka M."/>
            <person name="Makiuchi T."/>
            <person name="Komiyama T."/>
            <person name="Shiina T."/>
            <person name="Osaki K."/>
            <person name="Tachibana H."/>
        </authorList>
    </citation>
    <scope>NUCLEOTIDE SEQUENCE [LARGE SCALE GENOMIC DNA]</scope>
    <source>
        <strain evidence="2 3">P19-061405</strain>
    </source>
</reference>
<accession>A0ABQ0DUU3</accession>
<organism evidence="2 3">
    <name type="scientific">Entamoeba nuttalli</name>
    <dbReference type="NCBI Taxonomy" id="412467"/>
    <lineage>
        <taxon>Eukaryota</taxon>
        <taxon>Amoebozoa</taxon>
        <taxon>Evosea</taxon>
        <taxon>Archamoebae</taxon>
        <taxon>Mastigamoebida</taxon>
        <taxon>Entamoebidae</taxon>
        <taxon>Entamoeba</taxon>
    </lineage>
</organism>
<sequence length="426" mass="48882">MEVHRYNEKLKFLQSSFPCLELKVIEETWKNNNYNMVRTTDDLMELESPENSQSETSPKKETLDTKTDTYVAKGYATGEVNEVIVHPTEKETPLLLSKINETTNKAFNGNKKNERLENILIDKKNQQLVNQDDDNKIDGFDQSAKDKSEKSTEKLNANDNQLVKIVESEENSPTNHKTKDNESIESSQSASNGISNINEKDEHLDIQTTTQQSNKKTIDESTRKSFDEERDIEKRIILNCKSRTNEVDVSYYIPPSYLQENSWIGIYDRFEMNMKNYINSAYCNGKQSAFIRFEGLKRGKYCVRVFLDNTKTEVYNAAETCYVTVGKEVGVSVAVGKEKKKRLIRVSVQGMDKAYWVGVYKSALTSVSNNDYLLASEITKENEIMIDVSSLKIGKYECRVFCKESTEGFLFKTYHACGDNTFLVLW</sequence>
<feature type="compositionally biased region" description="Basic and acidic residues" evidence="1">
    <location>
        <begin position="133"/>
        <end position="153"/>
    </location>
</feature>
<feature type="region of interest" description="Disordered" evidence="1">
    <location>
        <begin position="130"/>
        <end position="225"/>
    </location>
</feature>
<name>A0ABQ0DUU3_9EUKA</name>
<evidence type="ECO:0000313" key="3">
    <source>
        <dbReference type="Proteomes" id="UP001628156"/>
    </source>
</evidence>
<keyword evidence="3" id="KW-1185">Reference proteome</keyword>
<feature type="compositionally biased region" description="Polar residues" evidence="1">
    <location>
        <begin position="206"/>
        <end position="215"/>
    </location>
</feature>
<protein>
    <submittedName>
        <fullName evidence="2">Uncharacterized protein</fullName>
    </submittedName>
</protein>
<dbReference type="Proteomes" id="UP001628156">
    <property type="component" value="Unassembled WGS sequence"/>
</dbReference>
<comment type="caution">
    <text evidence="2">The sequence shown here is derived from an EMBL/GenBank/DDBJ whole genome shotgun (WGS) entry which is preliminary data.</text>
</comment>
<feature type="region of interest" description="Disordered" evidence="1">
    <location>
        <begin position="45"/>
        <end position="64"/>
    </location>
</feature>
<dbReference type="Gene3D" id="1.10.8.10">
    <property type="entry name" value="DNA helicase RuvA subunit, C-terminal domain"/>
    <property type="match status" value="1"/>
</dbReference>
<dbReference type="EMBL" id="BAAFRS010000298">
    <property type="protein sequence ID" value="GAB1226634.1"/>
    <property type="molecule type" value="Genomic_DNA"/>
</dbReference>
<evidence type="ECO:0000256" key="1">
    <source>
        <dbReference type="SAM" id="MobiDB-lite"/>
    </source>
</evidence>
<proteinExistence type="predicted"/>
<gene>
    <name evidence="2" type="ORF">ENUP19_0298G0089</name>
</gene>
<feature type="compositionally biased region" description="Basic and acidic residues" evidence="1">
    <location>
        <begin position="216"/>
        <end position="225"/>
    </location>
</feature>
<evidence type="ECO:0000313" key="2">
    <source>
        <dbReference type="EMBL" id="GAB1226634.1"/>
    </source>
</evidence>
<feature type="compositionally biased region" description="Polar residues" evidence="1">
    <location>
        <begin position="184"/>
        <end position="197"/>
    </location>
</feature>